<dbReference type="Gene3D" id="2.60.120.200">
    <property type="match status" value="1"/>
</dbReference>
<dbReference type="PANTHER" id="PTHR10963:SF55">
    <property type="entry name" value="GLYCOSIDE HYDROLASE FAMILY 16 PROTEIN"/>
    <property type="match status" value="1"/>
</dbReference>
<reference evidence="3 4" key="1">
    <citation type="submission" date="2021-04" db="EMBL/GenBank/DDBJ databases">
        <title>The genome sequence of Ideonella sp. 3Y2.</title>
        <authorList>
            <person name="Liu Y."/>
        </authorList>
    </citation>
    <scope>NUCLEOTIDE SEQUENCE [LARGE SCALE GENOMIC DNA]</scope>
    <source>
        <strain evidence="3 4">3Y2</strain>
    </source>
</reference>
<dbReference type="Proteomes" id="UP000676246">
    <property type="component" value="Unassembled WGS sequence"/>
</dbReference>
<comment type="similarity">
    <text evidence="1">Belongs to the glycosyl hydrolase 16 family.</text>
</comment>
<protein>
    <submittedName>
        <fullName evidence="3">Family 16 glycosylhydrolase</fullName>
    </submittedName>
</protein>
<dbReference type="EMBL" id="JAGQDD010000005">
    <property type="protein sequence ID" value="MBQ0930635.1"/>
    <property type="molecule type" value="Genomic_DNA"/>
</dbReference>
<name>A0A940YDW2_9BURK</name>
<evidence type="ECO:0000256" key="1">
    <source>
        <dbReference type="ARBA" id="ARBA00006865"/>
    </source>
</evidence>
<comment type="caution">
    <text evidence="3">The sequence shown here is derived from an EMBL/GenBank/DDBJ whole genome shotgun (WGS) entry which is preliminary data.</text>
</comment>
<dbReference type="RefSeq" id="WP_210853579.1">
    <property type="nucleotide sequence ID" value="NZ_JAGQDD010000005.1"/>
</dbReference>
<sequence>MAGWHTYAVEWEPGEIRFVVDEVQTCSYRHWWSCSWREAGQGVEARAEADLNPWPAPFDQPFYLLMNVAVGGNVPGHPDQHTRMRGRSSADGPSQGPPLASLSAVAGR</sequence>
<accession>A0A940YDW2</accession>
<dbReference type="InterPro" id="IPR050546">
    <property type="entry name" value="Glycosyl_Hydrlase_16"/>
</dbReference>
<dbReference type="PANTHER" id="PTHR10963">
    <property type="entry name" value="GLYCOSYL HYDROLASE-RELATED"/>
    <property type="match status" value="1"/>
</dbReference>
<dbReference type="AlphaFoldDB" id="A0A940YDW2"/>
<proteinExistence type="inferred from homology"/>
<evidence type="ECO:0000313" key="4">
    <source>
        <dbReference type="Proteomes" id="UP000676246"/>
    </source>
</evidence>
<organism evidence="3 4">
    <name type="scientific">Ideonella alba</name>
    <dbReference type="NCBI Taxonomy" id="2824118"/>
    <lineage>
        <taxon>Bacteria</taxon>
        <taxon>Pseudomonadati</taxon>
        <taxon>Pseudomonadota</taxon>
        <taxon>Betaproteobacteria</taxon>
        <taxon>Burkholderiales</taxon>
        <taxon>Sphaerotilaceae</taxon>
        <taxon>Ideonella</taxon>
    </lineage>
</organism>
<dbReference type="SUPFAM" id="SSF49899">
    <property type="entry name" value="Concanavalin A-like lectins/glucanases"/>
    <property type="match status" value="1"/>
</dbReference>
<gene>
    <name evidence="3" type="ORF">KAK03_09055</name>
</gene>
<dbReference type="InterPro" id="IPR013320">
    <property type="entry name" value="ConA-like_dom_sf"/>
</dbReference>
<keyword evidence="4" id="KW-1185">Reference proteome</keyword>
<evidence type="ECO:0000256" key="2">
    <source>
        <dbReference type="SAM" id="MobiDB-lite"/>
    </source>
</evidence>
<feature type="region of interest" description="Disordered" evidence="2">
    <location>
        <begin position="74"/>
        <end position="108"/>
    </location>
</feature>
<evidence type="ECO:0000313" key="3">
    <source>
        <dbReference type="EMBL" id="MBQ0930635.1"/>
    </source>
</evidence>